<comment type="caution">
    <text evidence="1">The sequence shown here is derived from an EMBL/GenBank/DDBJ whole genome shotgun (WGS) entry which is preliminary data.</text>
</comment>
<reference evidence="1 2" key="1">
    <citation type="journal article" date="2015" name="Nature">
        <title>rRNA introns, odd ribosomes, and small enigmatic genomes across a large radiation of phyla.</title>
        <authorList>
            <person name="Brown C.T."/>
            <person name="Hug L.A."/>
            <person name="Thomas B.C."/>
            <person name="Sharon I."/>
            <person name="Castelle C.J."/>
            <person name="Singh A."/>
            <person name="Wilkins M.J."/>
            <person name="Williams K.H."/>
            <person name="Banfield J.F."/>
        </authorList>
    </citation>
    <scope>NUCLEOTIDE SEQUENCE [LARGE SCALE GENOMIC DNA]</scope>
</reference>
<dbReference type="AlphaFoldDB" id="A0A0G1WLW3"/>
<gene>
    <name evidence="1" type="ORF">UY23_C0002G0067</name>
</gene>
<evidence type="ECO:0000313" key="2">
    <source>
        <dbReference type="Proteomes" id="UP000034956"/>
    </source>
</evidence>
<evidence type="ECO:0000313" key="1">
    <source>
        <dbReference type="EMBL" id="KKU91328.1"/>
    </source>
</evidence>
<organism evidence="1 2">
    <name type="scientific">Candidatus Jorgensenbacteria bacterium GW2011_GWA1_48_11</name>
    <dbReference type="NCBI Taxonomy" id="1618660"/>
    <lineage>
        <taxon>Bacteria</taxon>
        <taxon>Candidatus Joergenseniibacteriota</taxon>
    </lineage>
</organism>
<sequence>MLGLQEKAPAIVSIPCWRRCGKRVRLAVLEDGSVSCFDSGDRLIHNSREFEDGVKYVAVCRTCLTDFAPLEEITGAGFEICCQCFGEFVLILKRRNGEIGIIGGKATCTDNPVPLLADVICNTCLKRLGFWGRLLRAAKIEFAIAMG</sequence>
<accession>A0A0G1WLW3</accession>
<name>A0A0G1WLW3_9BACT</name>
<dbReference type="Proteomes" id="UP000034956">
    <property type="component" value="Unassembled WGS sequence"/>
</dbReference>
<dbReference type="EMBL" id="LCPF01000002">
    <property type="protein sequence ID" value="KKU91328.1"/>
    <property type="molecule type" value="Genomic_DNA"/>
</dbReference>
<protein>
    <submittedName>
        <fullName evidence="1">Uncharacterized protein</fullName>
    </submittedName>
</protein>
<proteinExistence type="predicted"/>